<dbReference type="EMBL" id="DUZY01000003">
    <property type="protein sequence ID" value="DAD33344.1"/>
    <property type="molecule type" value="Genomic_DNA"/>
</dbReference>
<keyword evidence="2" id="KW-1185">Reference proteome</keyword>
<dbReference type="Proteomes" id="UP000607653">
    <property type="component" value="Unassembled WGS sequence"/>
</dbReference>
<comment type="caution">
    <text evidence="1">The sequence shown here is derived from an EMBL/GenBank/DDBJ whole genome shotgun (WGS) entry which is preliminary data.</text>
</comment>
<dbReference type="AlphaFoldDB" id="A0A822YGM7"/>
<sequence>MFEDIQPDPYVSLFQVNRTMREVWKAFHQESIDSFSGDAPAVKTFWFLV</sequence>
<accession>A0A822YGM7</accession>
<evidence type="ECO:0000313" key="1">
    <source>
        <dbReference type="EMBL" id="DAD33344.1"/>
    </source>
</evidence>
<gene>
    <name evidence="1" type="ORF">HUJ06_012195</name>
</gene>
<evidence type="ECO:0000313" key="2">
    <source>
        <dbReference type="Proteomes" id="UP000607653"/>
    </source>
</evidence>
<organism evidence="1 2">
    <name type="scientific">Nelumbo nucifera</name>
    <name type="common">Sacred lotus</name>
    <dbReference type="NCBI Taxonomy" id="4432"/>
    <lineage>
        <taxon>Eukaryota</taxon>
        <taxon>Viridiplantae</taxon>
        <taxon>Streptophyta</taxon>
        <taxon>Embryophyta</taxon>
        <taxon>Tracheophyta</taxon>
        <taxon>Spermatophyta</taxon>
        <taxon>Magnoliopsida</taxon>
        <taxon>Proteales</taxon>
        <taxon>Nelumbonaceae</taxon>
        <taxon>Nelumbo</taxon>
    </lineage>
</organism>
<proteinExistence type="predicted"/>
<protein>
    <submittedName>
        <fullName evidence="1">Uncharacterized protein</fullName>
    </submittedName>
</protein>
<reference evidence="1 2" key="1">
    <citation type="journal article" date="2020" name="Mol. Biol. Evol.">
        <title>Distinct Expression and Methylation Patterns for Genes with Different Fates following a Single Whole-Genome Duplication in Flowering Plants.</title>
        <authorList>
            <person name="Shi T."/>
            <person name="Rahmani R.S."/>
            <person name="Gugger P.F."/>
            <person name="Wang M."/>
            <person name="Li H."/>
            <person name="Zhang Y."/>
            <person name="Li Z."/>
            <person name="Wang Q."/>
            <person name="Van de Peer Y."/>
            <person name="Marchal K."/>
            <person name="Chen J."/>
        </authorList>
    </citation>
    <scope>NUCLEOTIDE SEQUENCE [LARGE SCALE GENOMIC DNA]</scope>
    <source>
        <tissue evidence="1">Leaf</tissue>
    </source>
</reference>
<name>A0A822YGM7_NELNU</name>